<proteinExistence type="predicted"/>
<protein>
    <submittedName>
        <fullName evidence="1">Uncharacterized protein</fullName>
    </submittedName>
</protein>
<evidence type="ECO:0000313" key="1">
    <source>
        <dbReference type="EMBL" id="CAE2191833.1"/>
    </source>
</evidence>
<dbReference type="EMBL" id="HBKN01001328">
    <property type="protein sequence ID" value="CAE2191833.1"/>
    <property type="molecule type" value="Transcribed_RNA"/>
</dbReference>
<reference evidence="1" key="1">
    <citation type="submission" date="2021-01" db="EMBL/GenBank/DDBJ databases">
        <authorList>
            <person name="Corre E."/>
            <person name="Pelletier E."/>
            <person name="Niang G."/>
            <person name="Scheremetjew M."/>
            <person name="Finn R."/>
            <person name="Kale V."/>
            <person name="Holt S."/>
            <person name="Cochrane G."/>
            <person name="Meng A."/>
            <person name="Brown T."/>
            <person name="Cohen L."/>
        </authorList>
    </citation>
    <scope>NUCLEOTIDE SEQUENCE</scope>
    <source>
        <strain evidence="1">CCMP 2712</strain>
    </source>
</reference>
<dbReference type="Gene3D" id="1.10.238.10">
    <property type="entry name" value="EF-hand"/>
    <property type="match status" value="1"/>
</dbReference>
<sequence length="280" mass="32075">MICETRDTTPSLIQGILSAYPVCLTFTYENTRYSAEGVNHWSEDQIYLSVLARFKGGVYEPGTTVKYQDLRLEEFEEYYRIVGEDLDDEYFEAMMIQAWRIQRKNPGFQGYDNRILSQLALVEANMLQDKYFGQDELNRSKLEAVQIDSEQQAKLDSWKSMIQSGDFNKMNKAAEEIEIWVKVEDKMKEFSRPVPANAIRFFRSGGADMLTELACAQDAIIKRTCANVLFWALKPELAQLELAKDSKGKTRLIRDGLPAIAQGSDAVARNKVERVKSMIM</sequence>
<name>A0A7S4LZI7_GUITH</name>
<organism evidence="1">
    <name type="scientific">Guillardia theta</name>
    <name type="common">Cryptophyte</name>
    <name type="synonym">Cryptomonas phi</name>
    <dbReference type="NCBI Taxonomy" id="55529"/>
    <lineage>
        <taxon>Eukaryota</taxon>
        <taxon>Cryptophyceae</taxon>
        <taxon>Pyrenomonadales</taxon>
        <taxon>Geminigeraceae</taxon>
        <taxon>Guillardia</taxon>
    </lineage>
</organism>
<accession>A0A7S4LZI7</accession>
<dbReference type="AlphaFoldDB" id="A0A7S4LZI7"/>
<gene>
    <name evidence="1" type="ORF">GTHE00462_LOCUS1144</name>
</gene>